<evidence type="ECO:0000256" key="4">
    <source>
        <dbReference type="ARBA" id="ARBA00022695"/>
    </source>
</evidence>
<evidence type="ECO:0000256" key="2">
    <source>
        <dbReference type="ARBA" id="ARBA00008307"/>
    </source>
</evidence>
<keyword evidence="7" id="KW-0067">ATP-binding</keyword>
<feature type="domain" description="Mab-21-like HhH/H2TH-like" evidence="10">
    <location>
        <begin position="311"/>
        <end position="405"/>
    </location>
</feature>
<comment type="cofactor">
    <cofactor evidence="1">
        <name>Mg(2+)</name>
        <dbReference type="ChEBI" id="CHEBI:18420"/>
    </cofactor>
</comment>
<dbReference type="InterPro" id="IPR046903">
    <property type="entry name" value="Mab-21-like_nuc_Trfase"/>
</dbReference>
<evidence type="ECO:0000313" key="12">
    <source>
        <dbReference type="Proteomes" id="UP001159427"/>
    </source>
</evidence>
<comment type="caution">
    <text evidence="11">The sequence shown here is derived from an EMBL/GenBank/DDBJ whole genome shotgun (WGS) entry which is preliminary data.</text>
</comment>
<dbReference type="Pfam" id="PF03281">
    <property type="entry name" value="Mab-21"/>
    <property type="match status" value="1"/>
</dbReference>
<evidence type="ECO:0000259" key="10">
    <source>
        <dbReference type="Pfam" id="PF20266"/>
    </source>
</evidence>
<keyword evidence="12" id="KW-1185">Reference proteome</keyword>
<proteinExistence type="inferred from homology"/>
<dbReference type="InterPro" id="IPR046906">
    <property type="entry name" value="Mab-21_HhH/H2TH-like"/>
</dbReference>
<evidence type="ECO:0008006" key="13">
    <source>
        <dbReference type="Google" id="ProtNLM"/>
    </source>
</evidence>
<evidence type="ECO:0000313" key="11">
    <source>
        <dbReference type="EMBL" id="CAH3188515.1"/>
    </source>
</evidence>
<evidence type="ECO:0000256" key="8">
    <source>
        <dbReference type="ARBA" id="ARBA00022842"/>
    </source>
</evidence>
<dbReference type="PANTHER" id="PTHR10656:SF42">
    <property type="entry name" value="CYCLIC GMP-AMP SYNTHASE-LIKE PROTEIN-RELATED"/>
    <property type="match status" value="1"/>
</dbReference>
<keyword evidence="8" id="KW-0460">Magnesium</keyword>
<keyword evidence="3" id="KW-0808">Transferase</keyword>
<gene>
    <name evidence="11" type="ORF">PEVE_00018598</name>
</gene>
<evidence type="ECO:0000259" key="9">
    <source>
        <dbReference type="Pfam" id="PF03281"/>
    </source>
</evidence>
<organism evidence="11 12">
    <name type="scientific">Porites evermanni</name>
    <dbReference type="NCBI Taxonomy" id="104178"/>
    <lineage>
        <taxon>Eukaryota</taxon>
        <taxon>Metazoa</taxon>
        <taxon>Cnidaria</taxon>
        <taxon>Anthozoa</taxon>
        <taxon>Hexacorallia</taxon>
        <taxon>Scleractinia</taxon>
        <taxon>Fungiina</taxon>
        <taxon>Poritidae</taxon>
        <taxon>Porites</taxon>
    </lineage>
</organism>
<feature type="non-terminal residue" evidence="11">
    <location>
        <position position="1"/>
    </location>
</feature>
<dbReference type="InterPro" id="IPR024810">
    <property type="entry name" value="MAB21L/cGLR"/>
</dbReference>
<evidence type="ECO:0000256" key="6">
    <source>
        <dbReference type="ARBA" id="ARBA00022741"/>
    </source>
</evidence>
<evidence type="ECO:0000256" key="7">
    <source>
        <dbReference type="ARBA" id="ARBA00022840"/>
    </source>
</evidence>
<dbReference type="EMBL" id="CALNXI010002519">
    <property type="protein sequence ID" value="CAH3188515.1"/>
    <property type="molecule type" value="Genomic_DNA"/>
</dbReference>
<accession>A0ABN8SC20</accession>
<keyword evidence="4" id="KW-0548">Nucleotidyltransferase</keyword>
<reference evidence="11 12" key="1">
    <citation type="submission" date="2022-05" db="EMBL/GenBank/DDBJ databases">
        <authorList>
            <consortium name="Genoscope - CEA"/>
            <person name="William W."/>
        </authorList>
    </citation>
    <scope>NUCLEOTIDE SEQUENCE [LARGE SCALE GENOMIC DNA]</scope>
</reference>
<dbReference type="Pfam" id="PF20266">
    <property type="entry name" value="Mab-21_C"/>
    <property type="match status" value="2"/>
</dbReference>
<dbReference type="SMART" id="SM01265">
    <property type="entry name" value="Mab-21"/>
    <property type="match status" value="2"/>
</dbReference>
<protein>
    <recommendedName>
        <fullName evidence="13">Mab-21-like HhH/H2TH-like domain-containing protein</fullName>
    </recommendedName>
</protein>
<feature type="domain" description="Mab-21-like HhH/H2TH-like" evidence="10">
    <location>
        <begin position="753"/>
        <end position="845"/>
    </location>
</feature>
<dbReference type="Proteomes" id="UP001159427">
    <property type="component" value="Unassembled WGS sequence"/>
</dbReference>
<evidence type="ECO:0000256" key="5">
    <source>
        <dbReference type="ARBA" id="ARBA00022723"/>
    </source>
</evidence>
<keyword evidence="5" id="KW-0479">Metal-binding</keyword>
<dbReference type="PANTHER" id="PTHR10656">
    <property type="entry name" value="CELL FATE DETERMINING PROTEIN MAB21-RELATED"/>
    <property type="match status" value="1"/>
</dbReference>
<comment type="similarity">
    <text evidence="2">Belongs to the mab-21 family.</text>
</comment>
<keyword evidence="6" id="KW-0547">Nucleotide-binding</keyword>
<feature type="domain" description="Mab-21-like nucleotidyltransferase" evidence="9">
    <location>
        <begin position="512"/>
        <end position="742"/>
    </location>
</feature>
<sequence>LALRQYDDFLVYIHCQHQTILSAVKCFAEGTEWPCVMVGSAFEGCCLPRNLHRWEECATHFDFLVCLPTPKAGESTGNTLQYLQQNGRPHQVILKLSDPSIVFSDYILGASDSAVSNLRGCRHFLHEGSDQFYLKKTFMETIEGKIKNSLGKVLAQKPGGMEMIARDSKENCTGPCPSLRVSFFKAINERLDMLPLDPDTWAGDAMTNAQMMWVNLTNWSSQFWPARTFNVYPAFQCEWPEDAKIMWLERDRFWPSEAIVQEIAQSCCYLLPLWNNFRNEHDHLTNKEVMELQITFGTSEYLLFSETGPKERQCVVILKALIEKHSLNFQILSSFVIKTVLFWYLQSIPLSQRQGLGRGELLVRLLDNLICFLNEKNLRHFFIPSVNLLDSFDSVEISNALQDVKKVRRALLDHLSELFQLEGSKRLNEDFVNKRVETCFANQRTLRHLGLEKALFKYDNFVLLNMTQHKLIFEAVKEERIISQLRRCVLPVGSMFEGSHIAECPSDGGISQEMDFMLILPDVTASERDDGVLQCCSIEGPNPGYVNLKVLDATRITLEDTPFMQDIIRDPMAMFYEVHNDELFLSHKFVRVFERRVEYAVTMVMGTKFATGLELGMKRKSVADLYPVMTIFFKEPIHCLIWPDSTTWPDCALGALFDTLSIIQDRQRDISWQNQIIDIAPAILCDIPVSVKNSWLKRKRCWPCQSIVEKISTLPCYLLAKPHPFTSNKLLEWRFSFSSAELLLSSAIKPWEKQCLMVLKALRRKYLQEPKVIASYHLKTVLFHVLESLPRRKRESLSRGVFLEKLLDQMIYCVKSKNLPNFFIPENNMFRHCEDADLSTVLLKLRDMKENFLAYLTEDLFTTSVTEEREEGEFQETYWGVI</sequence>
<evidence type="ECO:0000256" key="3">
    <source>
        <dbReference type="ARBA" id="ARBA00022679"/>
    </source>
</evidence>
<dbReference type="Gene3D" id="1.10.1410.40">
    <property type="match status" value="2"/>
</dbReference>
<name>A0ABN8SC20_9CNID</name>
<evidence type="ECO:0000256" key="1">
    <source>
        <dbReference type="ARBA" id="ARBA00001946"/>
    </source>
</evidence>